<keyword evidence="2 3" id="KW-0143">Chaperone</keyword>
<evidence type="ECO:0000313" key="5">
    <source>
        <dbReference type="Proteomes" id="UP001285921"/>
    </source>
</evidence>
<evidence type="ECO:0000256" key="2">
    <source>
        <dbReference type="ARBA" id="ARBA00023186"/>
    </source>
</evidence>
<comment type="similarity">
    <text evidence="1 3">Belongs to the UreD family.</text>
</comment>
<keyword evidence="5" id="KW-1185">Reference proteome</keyword>
<dbReference type="RefSeq" id="WP_317981303.1">
    <property type="nucleotide sequence ID" value="NZ_BTCL01000018.1"/>
</dbReference>
<proteinExistence type="inferred from homology"/>
<protein>
    <recommendedName>
        <fullName evidence="3">Urease accessory protein UreD</fullName>
    </recommendedName>
</protein>
<accession>A0ABQ6NQE8</accession>
<name>A0ABQ6NQE8_9BACL</name>
<dbReference type="PANTHER" id="PTHR33643:SF1">
    <property type="entry name" value="UREASE ACCESSORY PROTEIN D"/>
    <property type="match status" value="1"/>
</dbReference>
<comment type="subunit">
    <text evidence="3">UreD, UreF and UreG form a complex that acts as a GTP-hydrolysis-dependent molecular chaperone, activating the urease apoprotein by helping to assemble the nickel containing metallocenter of UreC. The UreE protein probably delivers the nickel.</text>
</comment>
<reference evidence="4 5" key="1">
    <citation type="submission" date="2023-05" db="EMBL/GenBank/DDBJ databases">
        <title>Draft genome of Paenibacillus sp. CCS26.</title>
        <authorList>
            <person name="Akita H."/>
            <person name="Shinto Y."/>
            <person name="Kimura Z."/>
        </authorList>
    </citation>
    <scope>NUCLEOTIDE SEQUENCE [LARGE SCALE GENOMIC DNA]</scope>
    <source>
        <strain evidence="4 5">CCS26</strain>
    </source>
</reference>
<evidence type="ECO:0000256" key="1">
    <source>
        <dbReference type="ARBA" id="ARBA00007177"/>
    </source>
</evidence>
<evidence type="ECO:0000256" key="3">
    <source>
        <dbReference type="HAMAP-Rule" id="MF_01384"/>
    </source>
</evidence>
<gene>
    <name evidence="3 4" type="primary">ureD</name>
    <name evidence="4" type="ORF">PghCCS26_44380</name>
</gene>
<sequence>MAADLREERAVRNSVLRASFHFTEGATRLSDKYHTSPIKIAKSFPLQEQLAVIVMDSSPGLLAGDRYEMEWQAHDFSHAYITTQSYMKVHPSPLDDGAVGSSICQTFRLGPEAVIEHMPEPVMLFKDARLRSETNVYLESGAVWMQADILCPGRTLRQEKFQYGEFRNSLSVYCKDELIFAQRQRIVPSEHKLAAPGCWEEMTHMATFCLFTDRLTASQIASMKELIQEMPEYDSHPVVIGLSDTHRYGLVAAAASTAAWPLQEAMRFLWQGARKIVLSKESIGLLNS</sequence>
<dbReference type="Pfam" id="PF01774">
    <property type="entry name" value="UreD"/>
    <property type="match status" value="1"/>
</dbReference>
<dbReference type="EMBL" id="BTCL01000018">
    <property type="protein sequence ID" value="GMK47308.1"/>
    <property type="molecule type" value="Genomic_DNA"/>
</dbReference>
<keyword evidence="3" id="KW-0963">Cytoplasm</keyword>
<keyword evidence="3" id="KW-0996">Nickel insertion</keyword>
<comment type="function">
    <text evidence="3">Required for maturation of urease via the functional incorporation of the urease nickel metallocenter.</text>
</comment>
<comment type="caution">
    <text evidence="4">The sequence shown here is derived from an EMBL/GenBank/DDBJ whole genome shotgun (WGS) entry which is preliminary data.</text>
</comment>
<organism evidence="4 5">
    <name type="scientific">Paenibacillus glycanilyticus</name>
    <dbReference type="NCBI Taxonomy" id="126569"/>
    <lineage>
        <taxon>Bacteria</taxon>
        <taxon>Bacillati</taxon>
        <taxon>Bacillota</taxon>
        <taxon>Bacilli</taxon>
        <taxon>Bacillales</taxon>
        <taxon>Paenibacillaceae</taxon>
        <taxon>Paenibacillus</taxon>
    </lineage>
</organism>
<dbReference type="Proteomes" id="UP001285921">
    <property type="component" value="Unassembled WGS sequence"/>
</dbReference>
<comment type="subcellular location">
    <subcellularLocation>
        <location evidence="3">Cytoplasm</location>
    </subcellularLocation>
</comment>
<dbReference type="PANTHER" id="PTHR33643">
    <property type="entry name" value="UREASE ACCESSORY PROTEIN D"/>
    <property type="match status" value="1"/>
</dbReference>
<dbReference type="HAMAP" id="MF_01384">
    <property type="entry name" value="UreD"/>
    <property type="match status" value="1"/>
</dbReference>
<evidence type="ECO:0000313" key="4">
    <source>
        <dbReference type="EMBL" id="GMK47308.1"/>
    </source>
</evidence>
<dbReference type="InterPro" id="IPR002669">
    <property type="entry name" value="UreD"/>
</dbReference>